<dbReference type="AlphaFoldDB" id="A0A6A6IKQ8"/>
<protein>
    <recommendedName>
        <fullName evidence="3">Protein kinase domain-containing protein</fullName>
    </recommendedName>
</protein>
<name>A0A6A6IKQ8_9PLEO</name>
<evidence type="ECO:0000313" key="1">
    <source>
        <dbReference type="EMBL" id="KAF2250799.1"/>
    </source>
</evidence>
<dbReference type="EMBL" id="ML987193">
    <property type="protein sequence ID" value="KAF2250799.1"/>
    <property type="molecule type" value="Genomic_DNA"/>
</dbReference>
<keyword evidence="2" id="KW-1185">Reference proteome</keyword>
<evidence type="ECO:0000313" key="2">
    <source>
        <dbReference type="Proteomes" id="UP000800094"/>
    </source>
</evidence>
<dbReference type="RefSeq" id="XP_033685803.1">
    <property type="nucleotide sequence ID" value="XM_033826698.1"/>
</dbReference>
<dbReference type="GeneID" id="54580028"/>
<gene>
    <name evidence="1" type="ORF">BU26DRAFT_503425</name>
</gene>
<proteinExistence type="predicted"/>
<sequence length="332" mass="38121">MSTAERRSYAEIVEKYICVQVYSPRVDVRIPRTDAQDWVDKNPEPEIDRYGDLESKLVIVKYAKGGHNARELRTKAEMANEVNCLRIIGKEDGTGGRFPIILDAGHMINTDRGQICMWFAASHFKPNLTLKDLKTYYPSKTRKSIPIEFVAHLYLELRSIDDFLANTCGITAVNIHEENILVCPFPKYKYDVLPRIRLINFGEAKIHGQQEGRTSCLKEICTEVFGLLGLEYEDADAKDYFPDYDDFKAELERVTHSPSNPDDTCELWSQFDEAARRCLDDRKEETVLDIHNETTEAAINQKRYVLYWDIGAAIENFRSGNCPTELDSDVED</sequence>
<accession>A0A6A6IKQ8</accession>
<reference evidence="1" key="1">
    <citation type="journal article" date="2020" name="Stud. Mycol.">
        <title>101 Dothideomycetes genomes: a test case for predicting lifestyles and emergence of pathogens.</title>
        <authorList>
            <person name="Haridas S."/>
            <person name="Albert R."/>
            <person name="Binder M."/>
            <person name="Bloem J."/>
            <person name="Labutti K."/>
            <person name="Salamov A."/>
            <person name="Andreopoulos B."/>
            <person name="Baker S."/>
            <person name="Barry K."/>
            <person name="Bills G."/>
            <person name="Bluhm B."/>
            <person name="Cannon C."/>
            <person name="Castanera R."/>
            <person name="Culley D."/>
            <person name="Daum C."/>
            <person name="Ezra D."/>
            <person name="Gonzalez J."/>
            <person name="Henrissat B."/>
            <person name="Kuo A."/>
            <person name="Liang C."/>
            <person name="Lipzen A."/>
            <person name="Lutzoni F."/>
            <person name="Magnuson J."/>
            <person name="Mondo S."/>
            <person name="Nolan M."/>
            <person name="Ohm R."/>
            <person name="Pangilinan J."/>
            <person name="Park H.-J."/>
            <person name="Ramirez L."/>
            <person name="Alfaro M."/>
            <person name="Sun H."/>
            <person name="Tritt A."/>
            <person name="Yoshinaga Y."/>
            <person name="Zwiers L.-H."/>
            <person name="Turgeon B."/>
            <person name="Goodwin S."/>
            <person name="Spatafora J."/>
            <person name="Crous P."/>
            <person name="Grigoriev I."/>
        </authorList>
    </citation>
    <scope>NUCLEOTIDE SEQUENCE</scope>
    <source>
        <strain evidence="1">CBS 122368</strain>
    </source>
</reference>
<dbReference type="Proteomes" id="UP000800094">
    <property type="component" value="Unassembled WGS sequence"/>
</dbReference>
<evidence type="ECO:0008006" key="3">
    <source>
        <dbReference type="Google" id="ProtNLM"/>
    </source>
</evidence>
<organism evidence="1 2">
    <name type="scientific">Trematosphaeria pertusa</name>
    <dbReference type="NCBI Taxonomy" id="390896"/>
    <lineage>
        <taxon>Eukaryota</taxon>
        <taxon>Fungi</taxon>
        <taxon>Dikarya</taxon>
        <taxon>Ascomycota</taxon>
        <taxon>Pezizomycotina</taxon>
        <taxon>Dothideomycetes</taxon>
        <taxon>Pleosporomycetidae</taxon>
        <taxon>Pleosporales</taxon>
        <taxon>Massarineae</taxon>
        <taxon>Trematosphaeriaceae</taxon>
        <taxon>Trematosphaeria</taxon>
    </lineage>
</organism>